<reference evidence="1 2" key="1">
    <citation type="journal article" date="2011" name="PLoS Pathog.">
        <title>Dynamic evolution of pathogenicity revealed by sequencing and comparative genomics of 19 Pseudomonas syringae isolates.</title>
        <authorList>
            <person name="Baltrus D.A."/>
            <person name="Nishimura M.T."/>
            <person name="Romanchuk A."/>
            <person name="Chang J.H."/>
            <person name="Mukhtar M.S."/>
            <person name="Cherkis K."/>
            <person name="Roach J."/>
            <person name="Grant S.R."/>
            <person name="Jones C.D."/>
            <person name="Dangl J.L."/>
        </authorList>
    </citation>
    <scope>NUCLEOTIDE SEQUENCE [LARGE SCALE GENOMIC DNA]</scope>
    <source>
        <strain evidence="1 2">M301315</strain>
    </source>
</reference>
<protein>
    <submittedName>
        <fullName evidence="1">Uncharacterized protein</fullName>
    </submittedName>
</protein>
<proteinExistence type="predicted"/>
<sequence length="58" mass="6775">MTKQTKKARFDGFFLVWSRVFRSFCYIRTKALAKVNASMSESHDDCCRFARGTSRIDC</sequence>
<dbReference type="Proteomes" id="UP000006426">
    <property type="component" value="Chromosome"/>
</dbReference>
<accession>A0AAD0LU88</accession>
<evidence type="ECO:0000313" key="2">
    <source>
        <dbReference type="Proteomes" id="UP000006426"/>
    </source>
</evidence>
<organism evidence="1 2">
    <name type="scientific">Pseudomonas amygdali pv. lachrymans str. M301315</name>
    <dbReference type="NCBI Taxonomy" id="629260"/>
    <lineage>
        <taxon>Bacteria</taxon>
        <taxon>Pseudomonadati</taxon>
        <taxon>Pseudomonadota</taxon>
        <taxon>Gammaproteobacteria</taxon>
        <taxon>Pseudomonadales</taxon>
        <taxon>Pseudomonadaceae</taxon>
        <taxon>Pseudomonas</taxon>
        <taxon>Pseudomonas amygdali</taxon>
    </lineage>
</organism>
<evidence type="ECO:0000313" key="1">
    <source>
        <dbReference type="EMBL" id="AXH53927.1"/>
    </source>
</evidence>
<name>A0AAD0LU88_PSEAV</name>
<dbReference type="EMBL" id="CP031225">
    <property type="protein sequence ID" value="AXH53927.1"/>
    <property type="molecule type" value="Genomic_DNA"/>
</dbReference>
<gene>
    <name evidence="1" type="ORF">PLA107_000090</name>
</gene>
<dbReference type="AlphaFoldDB" id="A0AAD0LU88"/>